<keyword evidence="7" id="KW-0472">Membrane</keyword>
<sequence length="151" mass="16603">MTTLLFLLAGPAFAVEPSEMLKDPKLEARARKISEGLRCLVCQNESIDDSGASLAHDLRVLVRERLKAGDTDKQVKDYLVSRYGNFILLKPPFEWDTLLLWVSPFVVLALGAGAALVSRRKGEDKPATPLSEQEDAKLRALLVDSPGDQKA</sequence>
<organism evidence="9 10">
    <name type="scientific">Candidatus Rhodoblastus alkanivorans</name>
    <dbReference type="NCBI Taxonomy" id="2954117"/>
    <lineage>
        <taxon>Bacteria</taxon>
        <taxon>Pseudomonadati</taxon>
        <taxon>Pseudomonadota</taxon>
        <taxon>Alphaproteobacteria</taxon>
        <taxon>Hyphomicrobiales</taxon>
        <taxon>Rhodoblastaceae</taxon>
        <taxon>Rhodoblastus</taxon>
    </lineage>
</organism>
<proteinExistence type="inferred from homology"/>
<keyword evidence="5" id="KW-0201">Cytochrome c-type biogenesis</keyword>
<keyword evidence="2 7" id="KW-0349">Heme</keyword>
<dbReference type="Proteomes" id="UP001139104">
    <property type="component" value="Unassembled WGS sequence"/>
</dbReference>
<dbReference type="InterPro" id="IPR005616">
    <property type="entry name" value="CcmH/CycL/Ccl2/NrfF_N"/>
</dbReference>
<name>A0ABS9Z3H3_9HYPH</name>
<comment type="function">
    <text evidence="7">Possible subunit of a heme lyase.</text>
</comment>
<dbReference type="PANTHER" id="PTHR47870:SF1">
    <property type="entry name" value="CYTOCHROME C-TYPE BIOGENESIS PROTEIN CCMH"/>
    <property type="match status" value="1"/>
</dbReference>
<gene>
    <name evidence="9" type="ORF">K2U94_05190</name>
</gene>
<keyword evidence="7" id="KW-1133">Transmembrane helix</keyword>
<evidence type="ECO:0000256" key="4">
    <source>
        <dbReference type="ARBA" id="ARBA00022729"/>
    </source>
</evidence>
<dbReference type="Pfam" id="PF03918">
    <property type="entry name" value="CcmH"/>
    <property type="match status" value="1"/>
</dbReference>
<evidence type="ECO:0000256" key="3">
    <source>
        <dbReference type="ARBA" id="ARBA00022723"/>
    </source>
</evidence>
<evidence type="ECO:0000313" key="9">
    <source>
        <dbReference type="EMBL" id="MCI4682163.1"/>
    </source>
</evidence>
<dbReference type="EMBL" id="JAIVFP010000001">
    <property type="protein sequence ID" value="MCI4682163.1"/>
    <property type="molecule type" value="Genomic_DNA"/>
</dbReference>
<keyword evidence="3 7" id="KW-0479">Metal-binding</keyword>
<keyword evidence="7" id="KW-0812">Transmembrane</keyword>
<evidence type="ECO:0000259" key="8">
    <source>
        <dbReference type="Pfam" id="PF03918"/>
    </source>
</evidence>
<comment type="caution">
    <text evidence="9">The sequence shown here is derived from an EMBL/GenBank/DDBJ whole genome shotgun (WGS) entry which is preliminary data.</text>
</comment>
<dbReference type="CDD" id="cd16378">
    <property type="entry name" value="CcmH_N"/>
    <property type="match status" value="1"/>
</dbReference>
<dbReference type="PANTHER" id="PTHR47870">
    <property type="entry name" value="CYTOCHROME C-TYPE BIOGENESIS PROTEIN CCMH"/>
    <property type="match status" value="1"/>
</dbReference>
<evidence type="ECO:0000256" key="2">
    <source>
        <dbReference type="ARBA" id="ARBA00022617"/>
    </source>
</evidence>
<dbReference type="InterPro" id="IPR038297">
    <property type="entry name" value="CcmH/CycL/NrfF/Ccl2_sf"/>
</dbReference>
<feature type="transmembrane region" description="Helical" evidence="7">
    <location>
        <begin position="98"/>
        <end position="117"/>
    </location>
</feature>
<protein>
    <recommendedName>
        <fullName evidence="7">Cytochrome c-type biogenesis protein</fullName>
    </recommendedName>
</protein>
<evidence type="ECO:0000256" key="5">
    <source>
        <dbReference type="ARBA" id="ARBA00022748"/>
    </source>
</evidence>
<evidence type="ECO:0000256" key="6">
    <source>
        <dbReference type="ARBA" id="ARBA00023004"/>
    </source>
</evidence>
<comment type="similarity">
    <text evidence="1 7">Belongs to the CcmH/CycL/Ccl2/NrfF family.</text>
</comment>
<evidence type="ECO:0000256" key="7">
    <source>
        <dbReference type="RuleBase" id="RU364112"/>
    </source>
</evidence>
<dbReference type="RefSeq" id="WP_243066192.1">
    <property type="nucleotide sequence ID" value="NZ_JAIVFK010000014.1"/>
</dbReference>
<dbReference type="InterPro" id="IPR051263">
    <property type="entry name" value="C-type_cytochrome_biogenesis"/>
</dbReference>
<reference evidence="9" key="1">
    <citation type="journal article" date="2022" name="ISME J.">
        <title>Identification of active gaseous-alkane degraders at natural gas seeps.</title>
        <authorList>
            <person name="Farhan Ul Haque M."/>
            <person name="Hernandez M."/>
            <person name="Crombie A.T."/>
            <person name="Murrell J.C."/>
        </authorList>
    </citation>
    <scope>NUCLEOTIDE SEQUENCE</scope>
    <source>
        <strain evidence="9">PC2</strain>
    </source>
</reference>
<dbReference type="Gene3D" id="1.10.8.640">
    <property type="entry name" value="Cytochrome C biogenesis protein"/>
    <property type="match status" value="1"/>
</dbReference>
<evidence type="ECO:0000313" key="10">
    <source>
        <dbReference type="Proteomes" id="UP001139104"/>
    </source>
</evidence>
<keyword evidence="10" id="KW-1185">Reference proteome</keyword>
<feature type="domain" description="CcmH/CycL/Ccl2/NrfF N-terminal" evidence="8">
    <location>
        <begin position="3"/>
        <end position="142"/>
    </location>
</feature>
<evidence type="ECO:0000256" key="1">
    <source>
        <dbReference type="ARBA" id="ARBA00010342"/>
    </source>
</evidence>
<accession>A0ABS9Z3H3</accession>
<keyword evidence="4 7" id="KW-0732">Signal</keyword>
<keyword evidence="6 7" id="KW-0408">Iron</keyword>